<evidence type="ECO:0000256" key="6">
    <source>
        <dbReference type="SAM" id="Phobius"/>
    </source>
</evidence>
<keyword evidence="3 6" id="KW-0812">Transmembrane</keyword>
<comment type="subcellular location">
    <subcellularLocation>
        <location evidence="1">Membrane</location>
        <topology evidence="1">Multi-pass membrane protein</topology>
    </subcellularLocation>
</comment>
<feature type="transmembrane region" description="Helical" evidence="6">
    <location>
        <begin position="32"/>
        <end position="65"/>
    </location>
</feature>
<evidence type="ECO:0000256" key="4">
    <source>
        <dbReference type="ARBA" id="ARBA00022989"/>
    </source>
</evidence>
<gene>
    <name evidence="7" type="ORF">SAMN05518684_10324</name>
</gene>
<dbReference type="AlphaFoldDB" id="A0A1H9R817"/>
<accession>A0A1H9R817</accession>
<evidence type="ECO:0000256" key="5">
    <source>
        <dbReference type="ARBA" id="ARBA00023136"/>
    </source>
</evidence>
<evidence type="ECO:0000256" key="1">
    <source>
        <dbReference type="ARBA" id="ARBA00004141"/>
    </source>
</evidence>
<keyword evidence="4 6" id="KW-1133">Transmembrane helix</keyword>
<organism evidence="7 8">
    <name type="scientific">Salipaludibacillus aurantiacus</name>
    <dbReference type="NCBI Taxonomy" id="1601833"/>
    <lineage>
        <taxon>Bacteria</taxon>
        <taxon>Bacillati</taxon>
        <taxon>Bacillota</taxon>
        <taxon>Bacilli</taxon>
        <taxon>Bacillales</taxon>
        <taxon>Bacillaceae</taxon>
    </lineage>
</organism>
<dbReference type="EMBL" id="FOGT01000003">
    <property type="protein sequence ID" value="SER68737.1"/>
    <property type="molecule type" value="Genomic_DNA"/>
</dbReference>
<evidence type="ECO:0000256" key="2">
    <source>
        <dbReference type="ARBA" id="ARBA00009012"/>
    </source>
</evidence>
<evidence type="ECO:0000256" key="3">
    <source>
        <dbReference type="ARBA" id="ARBA00022692"/>
    </source>
</evidence>
<feature type="transmembrane region" description="Helical" evidence="6">
    <location>
        <begin position="247"/>
        <end position="267"/>
    </location>
</feature>
<reference evidence="8" key="1">
    <citation type="submission" date="2016-10" db="EMBL/GenBank/DDBJ databases">
        <authorList>
            <person name="Varghese N."/>
            <person name="Submissions S."/>
        </authorList>
    </citation>
    <scope>NUCLEOTIDE SEQUENCE [LARGE SCALE GENOMIC DNA]</scope>
    <source>
        <strain evidence="8">S9</strain>
    </source>
</reference>
<dbReference type="STRING" id="1601833.SAMN05518684_10324"/>
<protein>
    <submittedName>
        <fullName evidence="7">TIGR00297 family protein</fullName>
    </submittedName>
</protein>
<comment type="similarity">
    <text evidence="2">Belongs to the TMEM19 family.</text>
</comment>
<keyword evidence="5 6" id="KW-0472">Membrane</keyword>
<dbReference type="Pfam" id="PF01940">
    <property type="entry name" value="DUF92"/>
    <property type="match status" value="1"/>
</dbReference>
<dbReference type="PANTHER" id="PTHR13353:SF5">
    <property type="entry name" value="TRANSMEMBRANE PROTEIN 19"/>
    <property type="match status" value="1"/>
</dbReference>
<evidence type="ECO:0000313" key="7">
    <source>
        <dbReference type="EMBL" id="SER68737.1"/>
    </source>
</evidence>
<dbReference type="Proteomes" id="UP000198571">
    <property type="component" value="Unassembled WGS sequence"/>
</dbReference>
<dbReference type="PANTHER" id="PTHR13353">
    <property type="entry name" value="TRANSMEMBRANE PROTEIN 19"/>
    <property type="match status" value="1"/>
</dbReference>
<keyword evidence="8" id="KW-1185">Reference proteome</keyword>
<proteinExistence type="inferred from homology"/>
<sequence>MSDFFLLSGVLLLAFTAWKTHSLTPGGAAASAIIGTVITFAFSMNGLLLLAGFFISSTWLGRYYSGKSKLKEEFEDKGEKRDASQVLANGGWAAAAALMFILTEQSYWIAAYIGSLAAANSDTWASSIGKSSRVKPVMVITRKPVLPGQSGGTSAKGTIGALAGSLFIVLLAYILFGLAGPFAAMWLIWPFLLLTGFISQWLDAFTGAFFQVLFKCDQCGTLTEKLYHCQQRTRTVKGWKWVTNDTVNHICTFSGMILGGVSGAIFYV</sequence>
<evidence type="ECO:0000313" key="8">
    <source>
        <dbReference type="Proteomes" id="UP000198571"/>
    </source>
</evidence>
<name>A0A1H9R817_9BACI</name>
<dbReference type="GO" id="GO:0016020">
    <property type="term" value="C:membrane"/>
    <property type="evidence" value="ECO:0007669"/>
    <property type="project" value="UniProtKB-SubCell"/>
</dbReference>
<dbReference type="InterPro" id="IPR002794">
    <property type="entry name" value="DUF92_TMEM19"/>
</dbReference>